<feature type="transmembrane region" description="Helical" evidence="2">
    <location>
        <begin position="188"/>
        <end position="208"/>
    </location>
</feature>
<evidence type="ECO:0000313" key="3">
    <source>
        <dbReference type="EMBL" id="GAA4945491.1"/>
    </source>
</evidence>
<evidence type="ECO:0008006" key="5">
    <source>
        <dbReference type="Google" id="ProtNLM"/>
    </source>
</evidence>
<organism evidence="3 4">
    <name type="scientific">Streptomonospora halophila</name>
    <dbReference type="NCBI Taxonomy" id="427369"/>
    <lineage>
        <taxon>Bacteria</taxon>
        <taxon>Bacillati</taxon>
        <taxon>Actinomycetota</taxon>
        <taxon>Actinomycetes</taxon>
        <taxon>Streptosporangiales</taxon>
        <taxon>Nocardiopsidaceae</taxon>
        <taxon>Streptomonospora</taxon>
    </lineage>
</organism>
<dbReference type="RefSeq" id="WP_344145859.1">
    <property type="nucleotide sequence ID" value="NZ_BAABIK010000016.1"/>
</dbReference>
<keyword evidence="4" id="KW-1185">Reference proteome</keyword>
<evidence type="ECO:0000256" key="1">
    <source>
        <dbReference type="SAM" id="MobiDB-lite"/>
    </source>
</evidence>
<feature type="transmembrane region" description="Helical" evidence="2">
    <location>
        <begin position="157"/>
        <end position="182"/>
    </location>
</feature>
<evidence type="ECO:0000256" key="2">
    <source>
        <dbReference type="SAM" id="Phobius"/>
    </source>
</evidence>
<feature type="region of interest" description="Disordered" evidence="1">
    <location>
        <begin position="344"/>
        <end position="378"/>
    </location>
</feature>
<feature type="transmembrane region" description="Helical" evidence="2">
    <location>
        <begin position="215"/>
        <end position="234"/>
    </location>
</feature>
<keyword evidence="2" id="KW-1133">Transmembrane helix</keyword>
<dbReference type="NCBIfam" id="TIGR04222">
    <property type="entry name" value="near_uncomplex"/>
    <property type="match status" value="1"/>
</dbReference>
<dbReference type="InterPro" id="IPR026467">
    <property type="entry name" value="Ser/Gly_Cys_C_dom"/>
</dbReference>
<reference evidence="4" key="1">
    <citation type="journal article" date="2019" name="Int. J. Syst. Evol. Microbiol.">
        <title>The Global Catalogue of Microorganisms (GCM) 10K type strain sequencing project: providing services to taxonomists for standard genome sequencing and annotation.</title>
        <authorList>
            <consortium name="The Broad Institute Genomics Platform"/>
            <consortium name="The Broad Institute Genome Sequencing Center for Infectious Disease"/>
            <person name="Wu L."/>
            <person name="Ma J."/>
        </authorList>
    </citation>
    <scope>NUCLEOTIDE SEQUENCE [LARGE SCALE GENOMIC DNA]</scope>
    <source>
        <strain evidence="4">JCM 18123</strain>
    </source>
</reference>
<keyword evidence="2" id="KW-0812">Transmembrane</keyword>
<dbReference type="Proteomes" id="UP001499993">
    <property type="component" value="Unassembled WGS sequence"/>
</dbReference>
<sequence length="378" mass="39343">MVAGIVWTTTLGYLAVAACYIVTRLAYARIRRRGPQRPPVGTEDLDCFELAMLAGGRQRMGEVALAELYLSGRAVARGHGLVARPQHAEQRPEGLSSAPFTRLLDARLESSRSLAADQLVRLAARADPATAVLWRLRRLGLFLSPDRLARVALLRTAAWGLHMLVGALGVFAGGGAVLWAMIPEGERIDAVPLVFAGVLITYPSLVYVSGRLLGGMPGAVAVSAAVAAASIPVVPEPRGPAALLALLAGWLLLHFLYRLTGNKLGPRTAAGDALLAEAHALPEGDDSTQAALRSTALLGFRALRRGRRARLRDGPTPECAEFAAVCSFASACGSGVGRPNHGLGGNFGGDGGPGDWGGEGAAPPAARRRTGRGPEAAA</sequence>
<accession>A0ABP9GJB4</accession>
<feature type="transmembrane region" description="Helical" evidence="2">
    <location>
        <begin position="6"/>
        <end position="27"/>
    </location>
</feature>
<comment type="caution">
    <text evidence="3">The sequence shown here is derived from an EMBL/GenBank/DDBJ whole genome shotgun (WGS) entry which is preliminary data.</text>
</comment>
<gene>
    <name evidence="3" type="ORF">GCM10023224_30980</name>
</gene>
<evidence type="ECO:0000313" key="4">
    <source>
        <dbReference type="Proteomes" id="UP001499993"/>
    </source>
</evidence>
<name>A0ABP9GJB4_9ACTN</name>
<feature type="transmembrane region" description="Helical" evidence="2">
    <location>
        <begin position="240"/>
        <end position="257"/>
    </location>
</feature>
<protein>
    <recommendedName>
        <fullName evidence="5">TIGR04222 domain-containing membrane protein</fullName>
    </recommendedName>
</protein>
<keyword evidence="2" id="KW-0472">Membrane</keyword>
<dbReference type="EMBL" id="BAABIK010000016">
    <property type="protein sequence ID" value="GAA4945491.1"/>
    <property type="molecule type" value="Genomic_DNA"/>
</dbReference>
<proteinExistence type="predicted"/>
<feature type="compositionally biased region" description="Gly residues" evidence="1">
    <location>
        <begin position="344"/>
        <end position="360"/>
    </location>
</feature>